<dbReference type="GO" id="GO:0008745">
    <property type="term" value="F:N-acetylmuramoyl-L-alanine amidase activity"/>
    <property type="evidence" value="ECO:0007669"/>
    <property type="project" value="UniProtKB-EC"/>
</dbReference>
<evidence type="ECO:0000256" key="3">
    <source>
        <dbReference type="ARBA" id="ARBA00022801"/>
    </source>
</evidence>
<dbReference type="Gene3D" id="3.40.630.40">
    <property type="entry name" value="Zn-dependent exopeptidases"/>
    <property type="match status" value="1"/>
</dbReference>
<keyword evidence="7" id="KW-1185">Reference proteome</keyword>
<name>A0ABU9YWB3_9RHOO</name>
<comment type="caution">
    <text evidence="6">The sequence shown here is derived from an EMBL/GenBank/DDBJ whole genome shotgun (WGS) entry which is preliminary data.</text>
</comment>
<feature type="region of interest" description="Disordered" evidence="4">
    <location>
        <begin position="172"/>
        <end position="222"/>
    </location>
</feature>
<dbReference type="Pfam" id="PF01520">
    <property type="entry name" value="Amidase_3"/>
    <property type="match status" value="1"/>
</dbReference>
<gene>
    <name evidence="6" type="ORF">ABDB84_06010</name>
</gene>
<dbReference type="EC" id="3.5.1.28" evidence="2"/>
<evidence type="ECO:0000256" key="1">
    <source>
        <dbReference type="ARBA" id="ARBA00001561"/>
    </source>
</evidence>
<dbReference type="PROSITE" id="PS51318">
    <property type="entry name" value="TAT"/>
    <property type="match status" value="1"/>
</dbReference>
<dbReference type="PANTHER" id="PTHR30404">
    <property type="entry name" value="N-ACETYLMURAMOYL-L-ALANINE AMIDASE"/>
    <property type="match status" value="1"/>
</dbReference>
<evidence type="ECO:0000256" key="4">
    <source>
        <dbReference type="SAM" id="MobiDB-lite"/>
    </source>
</evidence>
<accession>A0ABU9YWB3</accession>
<evidence type="ECO:0000256" key="2">
    <source>
        <dbReference type="ARBA" id="ARBA00011901"/>
    </source>
</evidence>
<keyword evidence="3 6" id="KW-0378">Hydrolase</keyword>
<comment type="catalytic activity">
    <reaction evidence="1">
        <text>Hydrolyzes the link between N-acetylmuramoyl residues and L-amino acid residues in certain cell-wall glycopeptides.</text>
        <dbReference type="EC" id="3.5.1.28"/>
    </reaction>
</comment>
<proteinExistence type="predicted"/>
<dbReference type="Gene3D" id="2.60.40.3500">
    <property type="match status" value="1"/>
</dbReference>
<dbReference type="InterPro" id="IPR050695">
    <property type="entry name" value="N-acetylmuramoyl_amidase_3"/>
</dbReference>
<evidence type="ECO:0000259" key="5">
    <source>
        <dbReference type="SMART" id="SM00646"/>
    </source>
</evidence>
<dbReference type="Pfam" id="PF11741">
    <property type="entry name" value="AMIN"/>
    <property type="match status" value="1"/>
</dbReference>
<dbReference type="InterPro" id="IPR002508">
    <property type="entry name" value="MurNAc-LAA_cat"/>
</dbReference>
<reference evidence="6 7" key="1">
    <citation type="journal article" date="2018" name="Int. J. Syst. Evol. Microbiol.">
        <title>Uliginosibacterium sediminicola sp. nov., isolated from freshwater sediment.</title>
        <authorList>
            <person name="Hwang W.M."/>
            <person name="Kim S.M."/>
            <person name="Kang K."/>
            <person name="Ahn T.Y."/>
        </authorList>
    </citation>
    <scope>NUCLEOTIDE SEQUENCE [LARGE SCALE GENOMIC DNA]</scope>
    <source>
        <strain evidence="6 7">M1-21</strain>
    </source>
</reference>
<dbReference type="PANTHER" id="PTHR30404:SF0">
    <property type="entry name" value="N-ACETYLMURAMOYL-L-ALANINE AMIDASE AMIC"/>
    <property type="match status" value="1"/>
</dbReference>
<dbReference type="InterPro" id="IPR006311">
    <property type="entry name" value="TAT_signal"/>
</dbReference>
<organism evidence="6 7">
    <name type="scientific">Uliginosibacterium sediminicola</name>
    <dbReference type="NCBI Taxonomy" id="2024550"/>
    <lineage>
        <taxon>Bacteria</taxon>
        <taxon>Pseudomonadati</taxon>
        <taxon>Pseudomonadota</taxon>
        <taxon>Betaproteobacteria</taxon>
        <taxon>Rhodocyclales</taxon>
        <taxon>Zoogloeaceae</taxon>
        <taxon>Uliginosibacterium</taxon>
    </lineage>
</organism>
<dbReference type="SUPFAM" id="SSF53187">
    <property type="entry name" value="Zn-dependent exopeptidases"/>
    <property type="match status" value="1"/>
</dbReference>
<protein>
    <recommendedName>
        <fullName evidence="2">N-acetylmuramoyl-L-alanine amidase</fullName>
        <ecNumber evidence="2">3.5.1.28</ecNumber>
    </recommendedName>
</protein>
<dbReference type="InterPro" id="IPR021731">
    <property type="entry name" value="AMIN_dom"/>
</dbReference>
<dbReference type="Proteomes" id="UP001410394">
    <property type="component" value="Unassembled WGS sequence"/>
</dbReference>
<dbReference type="RefSeq" id="WP_345918791.1">
    <property type="nucleotide sequence ID" value="NZ_JBDIVE010000002.1"/>
</dbReference>
<dbReference type="SMART" id="SM00646">
    <property type="entry name" value="Ami_3"/>
    <property type="match status" value="1"/>
</dbReference>
<evidence type="ECO:0000313" key="7">
    <source>
        <dbReference type="Proteomes" id="UP001410394"/>
    </source>
</evidence>
<dbReference type="CDD" id="cd02696">
    <property type="entry name" value="MurNAc-LAA"/>
    <property type="match status" value="1"/>
</dbReference>
<dbReference type="EMBL" id="JBDIVE010000002">
    <property type="protein sequence ID" value="MEN3068028.1"/>
    <property type="molecule type" value="Genomic_DNA"/>
</dbReference>
<evidence type="ECO:0000313" key="6">
    <source>
        <dbReference type="EMBL" id="MEN3068028.1"/>
    </source>
</evidence>
<sequence length="460" mass="49890">MSESQRPAPHMNGLLESMSRRSLLKAGGALMSVLVSPIALGADSKILAVRVWPAQDYTRITLEGGDALKYNAQVVKNPERLVVDLEGVEFDSVLQSLPSKITDNDPYIKLIRAGRNRPGVVRLVVELKAEIRPQIFTLAPIGNYGNRLVLDLYPVQAPDPLLALIEKSSPEAAAVGNAPAPERKVDNLRLDATINDETRKPPPSLDRAPPTDRDGLSKPKLPRMITIALDPGHGGEDPGAVGQGGNYEKTVVLSIAKRLKQRIDDEPNMRAMLTRDADFFVPLGQRVQKARRVQADLFVSIHADAFIKPEARGSSVFILSERGASSTAAKWLANKENASDLIGGISVATRDAHLARTLLDLSQTATLNDSTKLAKAVLGEIGGINTLHRGAIEQAGFAVLKAPDIPSILVETAFISNPEEERKLIDEAYQDKMADALLRGIKRYFSKNPPLAKSKLAMLD</sequence>
<feature type="domain" description="MurNAc-LAA" evidence="5">
    <location>
        <begin position="287"/>
        <end position="442"/>
    </location>
</feature>